<dbReference type="InterPro" id="IPR007588">
    <property type="entry name" value="Znf_FLYWCH"/>
</dbReference>
<keyword evidence="2" id="KW-0863">Zinc-finger</keyword>
<keyword evidence="3" id="KW-0862">Zinc</keyword>
<dbReference type="Proteomes" id="UP000002320">
    <property type="component" value="Unassembled WGS sequence"/>
</dbReference>
<dbReference type="Pfam" id="PF04500">
    <property type="entry name" value="FLYWCH"/>
    <property type="match status" value="1"/>
</dbReference>
<accession>B0W3A4</accession>
<evidence type="ECO:0000256" key="2">
    <source>
        <dbReference type="ARBA" id="ARBA00022771"/>
    </source>
</evidence>
<name>B0W3A4_CULQU</name>
<evidence type="ECO:0000313" key="7">
    <source>
        <dbReference type="Proteomes" id="UP000002320"/>
    </source>
</evidence>
<dbReference type="AlphaFoldDB" id="B0W3A4"/>
<dbReference type="VEuPathDB" id="VectorBase:CPIJ001648"/>
<gene>
    <name evidence="6" type="primary">6032616</name>
    <name evidence="5" type="ORF">CpipJ_CPIJ001648</name>
</gene>
<feature type="domain" description="FLYWCH-type" evidence="4">
    <location>
        <begin position="9"/>
        <end position="71"/>
    </location>
</feature>
<organism>
    <name type="scientific">Culex quinquefasciatus</name>
    <name type="common">Southern house mosquito</name>
    <name type="synonym">Culex pungens</name>
    <dbReference type="NCBI Taxonomy" id="7176"/>
    <lineage>
        <taxon>Eukaryota</taxon>
        <taxon>Metazoa</taxon>
        <taxon>Ecdysozoa</taxon>
        <taxon>Arthropoda</taxon>
        <taxon>Hexapoda</taxon>
        <taxon>Insecta</taxon>
        <taxon>Pterygota</taxon>
        <taxon>Neoptera</taxon>
        <taxon>Endopterygota</taxon>
        <taxon>Diptera</taxon>
        <taxon>Nematocera</taxon>
        <taxon>Culicoidea</taxon>
        <taxon>Culicidae</taxon>
        <taxon>Culicinae</taxon>
        <taxon>Culicini</taxon>
        <taxon>Culex</taxon>
        <taxon>Culex</taxon>
    </lineage>
</organism>
<dbReference type="Gene3D" id="2.20.25.240">
    <property type="match status" value="1"/>
</dbReference>
<protein>
    <submittedName>
        <fullName evidence="5 6">Mod(Mdg4)-h53.6</fullName>
    </submittedName>
</protein>
<evidence type="ECO:0000259" key="4">
    <source>
        <dbReference type="Pfam" id="PF04500"/>
    </source>
</evidence>
<evidence type="ECO:0000313" key="6">
    <source>
        <dbReference type="EnsemblMetazoa" id="CPIJ001648-PA"/>
    </source>
</evidence>
<evidence type="ECO:0000256" key="1">
    <source>
        <dbReference type="ARBA" id="ARBA00022723"/>
    </source>
</evidence>
<keyword evidence="1" id="KW-0479">Metal-binding</keyword>
<evidence type="ECO:0000313" key="5">
    <source>
        <dbReference type="EMBL" id="EDS31247.1"/>
    </source>
</evidence>
<dbReference type="KEGG" id="cqu:CpipJ_CPIJ001648"/>
<dbReference type="InParanoid" id="B0W3A4"/>
<dbReference type="EMBL" id="DS231831">
    <property type="protein sequence ID" value="EDS31247.1"/>
    <property type="molecule type" value="Genomic_DNA"/>
</dbReference>
<dbReference type="GO" id="GO:0008270">
    <property type="term" value="F:zinc ion binding"/>
    <property type="evidence" value="ECO:0007669"/>
    <property type="project" value="UniProtKB-KW"/>
</dbReference>
<reference evidence="5" key="1">
    <citation type="submission" date="2007-03" db="EMBL/GenBank/DDBJ databases">
        <title>Annotation of Culex pipiens quinquefasciatus.</title>
        <authorList>
            <consortium name="The Broad Institute Genome Sequencing Platform"/>
            <person name="Atkinson P.W."/>
            <person name="Hemingway J."/>
            <person name="Christensen B.M."/>
            <person name="Higgs S."/>
            <person name="Kodira C."/>
            <person name="Hannick L."/>
            <person name="Megy K."/>
            <person name="O'Leary S."/>
            <person name="Pearson M."/>
            <person name="Haas B.J."/>
            <person name="Mauceli E."/>
            <person name="Wortman J.R."/>
            <person name="Lee N.H."/>
            <person name="Guigo R."/>
            <person name="Stanke M."/>
            <person name="Alvarado L."/>
            <person name="Amedeo P."/>
            <person name="Antoine C.H."/>
            <person name="Arensburger P."/>
            <person name="Bidwell S.L."/>
            <person name="Crawford M."/>
            <person name="Camaro F."/>
            <person name="Devon K."/>
            <person name="Engels R."/>
            <person name="Hammond M."/>
            <person name="Howarth C."/>
            <person name="Koehrsen M."/>
            <person name="Lawson D."/>
            <person name="Montgomery P."/>
            <person name="Nene V."/>
            <person name="Nusbaum C."/>
            <person name="Puiu D."/>
            <person name="Romero-Severson J."/>
            <person name="Severson D.W."/>
            <person name="Shumway M."/>
            <person name="Sisk P."/>
            <person name="Stolte C."/>
            <person name="Zeng Q."/>
            <person name="Eisenstadt E."/>
            <person name="Fraser-Liggett C."/>
            <person name="Strausberg R."/>
            <person name="Galagan J."/>
            <person name="Birren B."/>
            <person name="Collins F.H."/>
        </authorList>
    </citation>
    <scope>NUCLEOTIDE SEQUENCE [LARGE SCALE GENOMIC DNA]</scope>
    <source>
        <strain evidence="5">JHB</strain>
    </source>
</reference>
<sequence length="85" mass="10144">MWYERELQFIENRRGGFSLKYRGYLFTTERRYNNTVNWVCNKNSNSKLRCPARCVTQGNRMIKFGKRRHNHGAVYGVVAKLPVEK</sequence>
<evidence type="ECO:0000256" key="3">
    <source>
        <dbReference type="ARBA" id="ARBA00022833"/>
    </source>
</evidence>
<proteinExistence type="predicted"/>
<keyword evidence="7" id="KW-1185">Reference proteome</keyword>
<reference evidence="6" key="2">
    <citation type="submission" date="2021-02" db="UniProtKB">
        <authorList>
            <consortium name="EnsemblMetazoa"/>
        </authorList>
    </citation>
    <scope>IDENTIFICATION</scope>
    <source>
        <strain evidence="6">JHB</strain>
    </source>
</reference>
<dbReference type="HOGENOM" id="CLU_2514875_0_0_1"/>
<dbReference type="EnsemblMetazoa" id="CPIJ001648-RA">
    <property type="protein sequence ID" value="CPIJ001648-PA"/>
    <property type="gene ID" value="CPIJ001648"/>
</dbReference>